<feature type="domain" description="GAG-pre-integrase" evidence="1">
    <location>
        <begin position="130"/>
        <end position="175"/>
    </location>
</feature>
<proteinExistence type="predicted"/>
<evidence type="ECO:0000259" key="1">
    <source>
        <dbReference type="Pfam" id="PF13976"/>
    </source>
</evidence>
<evidence type="ECO:0000259" key="2">
    <source>
        <dbReference type="Pfam" id="PF22936"/>
    </source>
</evidence>
<dbReference type="Pfam" id="PF22936">
    <property type="entry name" value="Pol_BBD"/>
    <property type="match status" value="1"/>
</dbReference>
<reference evidence="3" key="1">
    <citation type="submission" date="2018-11" db="EMBL/GenBank/DDBJ databases">
        <authorList>
            <consortium name="Genoscope - CEA"/>
            <person name="William W."/>
        </authorList>
    </citation>
    <scope>NUCLEOTIDE SEQUENCE</scope>
</reference>
<dbReference type="AlphaFoldDB" id="A0A3P6EZZ0"/>
<gene>
    <name evidence="3" type="ORF">BOLC1T03126H</name>
</gene>
<accession>A0A3P6EZZ0</accession>
<sequence length="176" mass="19604">MVCNLARIQEATYMISNVAYTSAESSSQDDSPWYFDSCFSKHMTENQDYIEKLEHVKGGKVTFGDGGQGKIHGVGMMERADLPRLINVYFVDGLRANLISVSQLCDEGLEVIFNSKECPAVDAKRKFDLVESKLDLWHKKLGHMNTHGLARLVNAEVVRGIPGLEKQTNIVCGACY</sequence>
<evidence type="ECO:0000313" key="3">
    <source>
        <dbReference type="EMBL" id="VDD50737.1"/>
    </source>
</evidence>
<name>A0A3P6EZZ0_BRAOL</name>
<dbReference type="InterPro" id="IPR025724">
    <property type="entry name" value="GAG-pre-integrase_dom"/>
</dbReference>
<dbReference type="EMBL" id="LR031878">
    <property type="protein sequence ID" value="VDD50737.1"/>
    <property type="molecule type" value="Genomic_DNA"/>
</dbReference>
<dbReference type="Pfam" id="PF13976">
    <property type="entry name" value="gag_pre-integrs"/>
    <property type="match status" value="1"/>
</dbReference>
<protein>
    <submittedName>
        <fullName evidence="3">Uncharacterized protein</fullName>
    </submittedName>
</protein>
<organism evidence="3">
    <name type="scientific">Brassica oleracea</name>
    <name type="common">Wild cabbage</name>
    <dbReference type="NCBI Taxonomy" id="3712"/>
    <lineage>
        <taxon>Eukaryota</taxon>
        <taxon>Viridiplantae</taxon>
        <taxon>Streptophyta</taxon>
        <taxon>Embryophyta</taxon>
        <taxon>Tracheophyta</taxon>
        <taxon>Spermatophyta</taxon>
        <taxon>Magnoliopsida</taxon>
        <taxon>eudicotyledons</taxon>
        <taxon>Gunneridae</taxon>
        <taxon>Pentapetalae</taxon>
        <taxon>rosids</taxon>
        <taxon>malvids</taxon>
        <taxon>Brassicales</taxon>
        <taxon>Brassicaceae</taxon>
        <taxon>Brassiceae</taxon>
        <taxon>Brassica</taxon>
    </lineage>
</organism>
<dbReference type="InterPro" id="IPR054722">
    <property type="entry name" value="PolX-like_BBD"/>
</dbReference>
<feature type="domain" description="Retrovirus-related Pol polyprotein from transposon TNT 1-94-like beta-barrel" evidence="2">
    <location>
        <begin position="33"/>
        <end position="108"/>
    </location>
</feature>